<organism evidence="1 2">
    <name type="scientific">Thioalkalivibrio denitrificans</name>
    <dbReference type="NCBI Taxonomy" id="108003"/>
    <lineage>
        <taxon>Bacteria</taxon>
        <taxon>Pseudomonadati</taxon>
        <taxon>Pseudomonadota</taxon>
        <taxon>Gammaproteobacteria</taxon>
        <taxon>Chromatiales</taxon>
        <taxon>Ectothiorhodospiraceae</taxon>
        <taxon>Thioalkalivibrio</taxon>
    </lineage>
</organism>
<proteinExistence type="predicted"/>
<sequence>MGHLILASGIIGLLIYLLRTDYEGLGYEADDDDDAEEMELVEPSPMDRPLGGWPIDSWRETDYQIIYGDDDGP</sequence>
<evidence type="ECO:0000313" key="1">
    <source>
        <dbReference type="EMBL" id="OOG28818.1"/>
    </source>
</evidence>
<comment type="caution">
    <text evidence="1">The sequence shown here is derived from an EMBL/GenBank/DDBJ whole genome shotgun (WGS) entry which is preliminary data.</text>
</comment>
<keyword evidence="2" id="KW-1185">Reference proteome</keyword>
<name>A0A1V3NVC4_9GAMM</name>
<reference evidence="1 2" key="1">
    <citation type="submission" date="2017-02" db="EMBL/GenBank/DDBJ databases">
        <title>Genomic diversity within the haloalkaliphilic genus Thioalkalivibrio.</title>
        <authorList>
            <person name="Ahn A.-C."/>
            <person name="Meier-Kolthoff J."/>
            <person name="Overmars L."/>
            <person name="Richter M."/>
            <person name="Woyke T."/>
            <person name="Sorokin D.Y."/>
            <person name="Muyzer G."/>
        </authorList>
    </citation>
    <scope>NUCLEOTIDE SEQUENCE [LARGE SCALE GENOMIC DNA]</scope>
    <source>
        <strain evidence="1 2">ALJD</strain>
    </source>
</reference>
<accession>A0A1V3NVC4</accession>
<dbReference type="AlphaFoldDB" id="A0A1V3NVC4"/>
<evidence type="ECO:0000313" key="2">
    <source>
        <dbReference type="Proteomes" id="UP000189462"/>
    </source>
</evidence>
<protein>
    <submittedName>
        <fullName evidence="1">Uncharacterized protein</fullName>
    </submittedName>
</protein>
<gene>
    <name evidence="1" type="ORF">B1C78_00290</name>
</gene>
<dbReference type="Proteomes" id="UP000189462">
    <property type="component" value="Unassembled WGS sequence"/>
</dbReference>
<dbReference type="EMBL" id="MVBK01000001">
    <property type="protein sequence ID" value="OOG28818.1"/>
    <property type="molecule type" value="Genomic_DNA"/>
</dbReference>